<dbReference type="GO" id="GO:0016740">
    <property type="term" value="F:transferase activity"/>
    <property type="evidence" value="ECO:0007669"/>
    <property type="project" value="InterPro"/>
</dbReference>
<feature type="domain" description="Malonyl-CoA:ACP transacylase (MAT)" evidence="1">
    <location>
        <begin position="98"/>
        <end position="394"/>
    </location>
</feature>
<dbReference type="InterPro" id="IPR016035">
    <property type="entry name" value="Acyl_Trfase/lysoPLipase"/>
</dbReference>
<evidence type="ECO:0000313" key="3">
    <source>
        <dbReference type="Proteomes" id="UP000298663"/>
    </source>
</evidence>
<dbReference type="OrthoDB" id="541883at2759"/>
<dbReference type="AlphaFoldDB" id="A0A4U5PK74"/>
<reference evidence="2 3" key="2">
    <citation type="journal article" date="2019" name="G3 (Bethesda)">
        <title>Hybrid Assembly of the Genome of the Entomopathogenic Nematode Steinernema carpocapsae Identifies the X-Chromosome.</title>
        <authorList>
            <person name="Serra L."/>
            <person name="Macchietto M."/>
            <person name="Macias-Munoz A."/>
            <person name="McGill C.J."/>
            <person name="Rodriguez I.M."/>
            <person name="Rodriguez B."/>
            <person name="Murad R."/>
            <person name="Mortazavi A."/>
        </authorList>
    </citation>
    <scope>NUCLEOTIDE SEQUENCE [LARGE SCALE GENOMIC DNA]</scope>
    <source>
        <strain evidence="2 3">ALL</strain>
    </source>
</reference>
<comment type="caution">
    <text evidence="2">The sequence shown here is derived from an EMBL/GenBank/DDBJ whole genome shotgun (WGS) entry which is preliminary data.</text>
</comment>
<name>A0A4U5PK74_STECR</name>
<proteinExistence type="predicted"/>
<sequence>MNRVLPPVLTSIRGIRKRVAHPVDYLKDATTYSEAHSVITDPYTSPPYPQEEMQAVFEENVQSAKQAHREKARKLLRKPKIHNIDFSHLPIQEQVVLLFPGQGAQHLKMGSKVYDCPGAKTLYEKAAEVLGYDLYQLCQEGPSTKLNQTVFCQPAVFVSSLAALEKLKTEQPDIDDRLTTLPASAGVVTFEEALQLVKVRAEAMHECCQRIASGMVTIRVNAKSRLLEALFDARQVAREKYELDICEDANFLFCGHRVIGGTETCLAYLEENAAKYDIHVLKRLSVGGAFHTHLMVPAEEPVKEAVKGIDLQLPRVNIYSNYTGRVYVRTKRDIRENIVKQISNPVKWEQIQQVLYRKHEDYKFPNFFEVGPGRQLGAMLLQTSKKAYKCYTSYPC</sequence>
<protein>
    <recommendedName>
        <fullName evidence="1">Malonyl-CoA:ACP transacylase (MAT) domain-containing protein</fullName>
    </recommendedName>
</protein>
<accession>A0A4U5PK74</accession>
<evidence type="ECO:0000259" key="1">
    <source>
        <dbReference type="SMART" id="SM00827"/>
    </source>
</evidence>
<dbReference type="EMBL" id="AZBU02000002">
    <property type="protein sequence ID" value="TKR96913.1"/>
    <property type="molecule type" value="Genomic_DNA"/>
</dbReference>
<dbReference type="InterPro" id="IPR001227">
    <property type="entry name" value="Ac_transferase_dom_sf"/>
</dbReference>
<organism evidence="2 3">
    <name type="scientific">Steinernema carpocapsae</name>
    <name type="common">Entomopathogenic nematode</name>
    <dbReference type="NCBI Taxonomy" id="34508"/>
    <lineage>
        <taxon>Eukaryota</taxon>
        <taxon>Metazoa</taxon>
        <taxon>Ecdysozoa</taxon>
        <taxon>Nematoda</taxon>
        <taxon>Chromadorea</taxon>
        <taxon>Rhabditida</taxon>
        <taxon>Tylenchina</taxon>
        <taxon>Panagrolaimomorpha</taxon>
        <taxon>Strongyloidoidea</taxon>
        <taxon>Steinernematidae</taxon>
        <taxon>Steinernema</taxon>
    </lineage>
</organism>
<dbReference type="InterPro" id="IPR014043">
    <property type="entry name" value="Acyl_transferase_dom"/>
</dbReference>
<dbReference type="Gene3D" id="3.40.366.10">
    <property type="entry name" value="Malonyl-Coenzyme A Acyl Carrier Protein, domain 2"/>
    <property type="match status" value="1"/>
</dbReference>
<evidence type="ECO:0000313" key="2">
    <source>
        <dbReference type="EMBL" id="TKR96913.1"/>
    </source>
</evidence>
<dbReference type="InterPro" id="IPR052760">
    <property type="entry name" value="Mitochondrial_malonyltrans"/>
</dbReference>
<dbReference type="PANTHER" id="PTHR47170">
    <property type="entry name" value="MALONYL-COA ACP TRANSACYLASE, ACP-BINDING"/>
    <property type="match status" value="1"/>
</dbReference>
<dbReference type="SUPFAM" id="SSF52151">
    <property type="entry name" value="FabD/lysophospholipase-like"/>
    <property type="match status" value="1"/>
</dbReference>
<reference evidence="2 3" key="1">
    <citation type="journal article" date="2015" name="Genome Biol.">
        <title>Comparative genomics of Steinernema reveals deeply conserved gene regulatory networks.</title>
        <authorList>
            <person name="Dillman A.R."/>
            <person name="Macchietto M."/>
            <person name="Porter C.F."/>
            <person name="Rogers A."/>
            <person name="Williams B."/>
            <person name="Antoshechkin I."/>
            <person name="Lee M.M."/>
            <person name="Goodwin Z."/>
            <person name="Lu X."/>
            <person name="Lewis E.E."/>
            <person name="Goodrich-Blair H."/>
            <person name="Stock S.P."/>
            <person name="Adams B.J."/>
            <person name="Sternberg P.W."/>
            <person name="Mortazavi A."/>
        </authorList>
    </citation>
    <scope>NUCLEOTIDE SEQUENCE [LARGE SCALE GENOMIC DNA]</scope>
    <source>
        <strain evidence="2 3">ALL</strain>
    </source>
</reference>
<dbReference type="Proteomes" id="UP000298663">
    <property type="component" value="Unassembled WGS sequence"/>
</dbReference>
<dbReference type="Gene3D" id="3.30.70.250">
    <property type="entry name" value="Malonyl-CoA ACP transacylase, ACP-binding"/>
    <property type="match status" value="1"/>
</dbReference>
<keyword evidence="3" id="KW-1185">Reference proteome</keyword>
<dbReference type="SMART" id="SM00827">
    <property type="entry name" value="PKS_AT"/>
    <property type="match status" value="1"/>
</dbReference>
<gene>
    <name evidence="2" type="ORF">L596_010862</name>
</gene>
<dbReference type="PANTHER" id="PTHR47170:SF2">
    <property type="entry name" value="MALONYL-COA:ACP TRANSACYLASE (MAT) DOMAIN-CONTAINING PROTEIN"/>
    <property type="match status" value="1"/>
</dbReference>
<dbReference type="STRING" id="34508.A0A4U5PK74"/>